<evidence type="ECO:0000313" key="3">
    <source>
        <dbReference type="Proteomes" id="UP000601435"/>
    </source>
</evidence>
<evidence type="ECO:0000256" key="1">
    <source>
        <dbReference type="SAM" id="MobiDB-lite"/>
    </source>
</evidence>
<dbReference type="EMBL" id="CAJNJA010008967">
    <property type="protein sequence ID" value="CAE7241958.1"/>
    <property type="molecule type" value="Genomic_DNA"/>
</dbReference>
<protein>
    <submittedName>
        <fullName evidence="2">Uncharacterized protein</fullName>
    </submittedName>
</protein>
<organism evidence="2 3">
    <name type="scientific">Symbiodinium necroappetens</name>
    <dbReference type="NCBI Taxonomy" id="1628268"/>
    <lineage>
        <taxon>Eukaryota</taxon>
        <taxon>Sar</taxon>
        <taxon>Alveolata</taxon>
        <taxon>Dinophyceae</taxon>
        <taxon>Suessiales</taxon>
        <taxon>Symbiodiniaceae</taxon>
        <taxon>Symbiodinium</taxon>
    </lineage>
</organism>
<comment type="caution">
    <text evidence="2">The sequence shown here is derived from an EMBL/GenBank/DDBJ whole genome shotgun (WGS) entry which is preliminary data.</text>
</comment>
<dbReference type="AlphaFoldDB" id="A0A812LAU7"/>
<name>A0A812LAU7_9DINO</name>
<evidence type="ECO:0000313" key="2">
    <source>
        <dbReference type="EMBL" id="CAE7241958.1"/>
    </source>
</evidence>
<sequence length="614" mass="65763">GSDHEHDGIASGGGDQSLPSSDDSVTPQDTRPVVSSGCLDYGGTCFSAHSGYGHCHLDFSTNTILKVYDTRLRGAIDGRFERVEAGQLVVVQSTLSFDGFGFYRFGGMVCIVPRASCPDGLPLTPVALSECPSEDMFLKGCDLAQPGELCEATATGVCKTRTDLGNCDFSDSDMSRGVYRALPDGACLSSPNYPDAYGAREICFATLPDFTVVRVNKFATGTDGDFLTVNGKRYSGPQWLGPRSFVLHSKLSWRSEGQAGGGWELCVEDLPSCIDGLELRPVSVLDCPPGTESLPNCRSAAPGELCEGDGTCGTRTDIDNCYDSSYSYPPRRDVYKKFLGSTRTTTTSRSFTFTSTTLTTVTATYGDVVDGWWRYWGPCQVNGACLSSPNYPNAYGANEICVASLPDFSVVRVSAFTTETYKDFLTVNGKWYSGPQWLGPKSFVLQSNLSWRSDDQHGYSGWELCVELPSCSDGLELRPVSVLDCPPGTESLPNCHSAAPGELCEGDGTCGTRTDIDNCYDSSYSHPPARDVYVKSEGVVATSTTKTASTTLTTTSTVSTTTLAWKREGPWNHVGPCAVRDGCALSPAIGETVEAECSFVLPRGSTIKAAWLAG</sequence>
<feature type="compositionally biased region" description="Polar residues" evidence="1">
    <location>
        <begin position="17"/>
        <end position="29"/>
    </location>
</feature>
<keyword evidence="3" id="KW-1185">Reference proteome</keyword>
<dbReference type="Proteomes" id="UP000601435">
    <property type="component" value="Unassembled WGS sequence"/>
</dbReference>
<feature type="non-terminal residue" evidence="2">
    <location>
        <position position="614"/>
    </location>
</feature>
<reference evidence="2" key="1">
    <citation type="submission" date="2021-02" db="EMBL/GenBank/DDBJ databases">
        <authorList>
            <person name="Dougan E. K."/>
            <person name="Rhodes N."/>
            <person name="Thang M."/>
            <person name="Chan C."/>
        </authorList>
    </citation>
    <scope>NUCLEOTIDE SEQUENCE</scope>
</reference>
<proteinExistence type="predicted"/>
<gene>
    <name evidence="2" type="ORF">SNEC2469_LOCUS4445</name>
</gene>
<accession>A0A812LAU7</accession>
<dbReference type="OrthoDB" id="429618at2759"/>
<feature type="region of interest" description="Disordered" evidence="1">
    <location>
        <begin position="1"/>
        <end position="31"/>
    </location>
</feature>